<dbReference type="Pfam" id="PF03060">
    <property type="entry name" value="NMO"/>
    <property type="match status" value="2"/>
</dbReference>
<reference evidence="7" key="1">
    <citation type="submission" date="2016-09" db="EMBL/GenBank/DDBJ databases">
        <authorList>
            <person name="Varghese N."/>
            <person name="Submissions S."/>
        </authorList>
    </citation>
    <scope>NUCLEOTIDE SEQUENCE [LARGE SCALE GENOMIC DNA]</scope>
    <source>
        <strain evidence="7">25nlg</strain>
    </source>
</reference>
<protein>
    <recommendedName>
        <fullName evidence="2">Probable nitronate monooxygenase</fullName>
    </recommendedName>
</protein>
<evidence type="ECO:0000256" key="3">
    <source>
        <dbReference type="ARBA" id="ARBA00022630"/>
    </source>
</evidence>
<dbReference type="Gene3D" id="3.20.20.70">
    <property type="entry name" value="Aldolase class I"/>
    <property type="match status" value="1"/>
</dbReference>
<organism evidence="6 7">
    <name type="scientific">Shouchella lonarensis</name>
    <dbReference type="NCBI Taxonomy" id="1464122"/>
    <lineage>
        <taxon>Bacteria</taxon>
        <taxon>Bacillati</taxon>
        <taxon>Bacillota</taxon>
        <taxon>Bacilli</taxon>
        <taxon>Bacillales</taxon>
        <taxon>Bacillaceae</taxon>
        <taxon>Shouchella</taxon>
    </lineage>
</organism>
<dbReference type="Proteomes" id="UP000242662">
    <property type="component" value="Unassembled WGS sequence"/>
</dbReference>
<evidence type="ECO:0000313" key="6">
    <source>
        <dbReference type="EMBL" id="SDB90806.1"/>
    </source>
</evidence>
<name>A0A1G6HBK1_9BACI</name>
<dbReference type="InterPro" id="IPR013785">
    <property type="entry name" value="Aldolase_TIM"/>
</dbReference>
<dbReference type="OrthoDB" id="9778912at2"/>
<dbReference type="AlphaFoldDB" id="A0A1G6HBK1"/>
<comment type="function">
    <text evidence="1">Nitronate monooxygenase that uses molecular oxygen to catalyze the oxidative denitrification of alkyl nitronates. Acts on propionate 3-nitronate (P3N), the presumed physiological substrate. Probably functions in the detoxification of P3N, a metabolic poison produced by plants and fungi as a defense mechanism.</text>
</comment>
<keyword evidence="7" id="KW-1185">Reference proteome</keyword>
<dbReference type="CDD" id="cd04730">
    <property type="entry name" value="NPD_like"/>
    <property type="match status" value="1"/>
</dbReference>
<proteinExistence type="predicted"/>
<evidence type="ECO:0000256" key="4">
    <source>
        <dbReference type="ARBA" id="ARBA00022643"/>
    </source>
</evidence>
<dbReference type="PANTHER" id="PTHR32332:SF20">
    <property type="entry name" value="2-NITROPROPANE DIOXYGENASE-LIKE PROTEIN"/>
    <property type="match status" value="1"/>
</dbReference>
<dbReference type="PANTHER" id="PTHR32332">
    <property type="entry name" value="2-NITROPROPANE DIOXYGENASE"/>
    <property type="match status" value="1"/>
</dbReference>
<dbReference type="GO" id="GO:0018580">
    <property type="term" value="F:nitronate monooxygenase activity"/>
    <property type="evidence" value="ECO:0007669"/>
    <property type="project" value="InterPro"/>
</dbReference>
<gene>
    <name evidence="6" type="ORF">SAMN05421737_10383</name>
</gene>
<evidence type="ECO:0000313" key="7">
    <source>
        <dbReference type="Proteomes" id="UP000242662"/>
    </source>
</evidence>
<evidence type="ECO:0000256" key="1">
    <source>
        <dbReference type="ARBA" id="ARBA00003535"/>
    </source>
</evidence>
<dbReference type="SUPFAM" id="SSF51412">
    <property type="entry name" value="Inosine monophosphate dehydrogenase (IMPDH)"/>
    <property type="match status" value="1"/>
</dbReference>
<accession>A0A1G6HBK1</accession>
<sequence length="325" mass="34687">MRQLCNILNIQYPLIQGGMGNISHPALVAAVSEAGGLGTIGCGTRSPEEVAKLIEETRTRTARPFAVNIALNMKQDVPALIDLVIRARIPVVSLSAGNPASYMARLKAAGIKVMCVVATVRHALRAEASGADVLVAEGFEAAGINSPKELTTFTLIPQIASRVNIPVVAAGGIADGRGLAAALSLGASGVQMGTRLIATKEAPYHDRYKQRIIEAGDEETIVIGRHFGQVRRVLKGTYSENIHRLESTLSIEEYVEMTSEVAHVKGTLEGDEQRGFMNSGQVAGLISEMPSVSVLFTTMMNEAIAQMSEAKAVLTEMCDQKRHPQ</sequence>
<evidence type="ECO:0000256" key="2">
    <source>
        <dbReference type="ARBA" id="ARBA00013457"/>
    </source>
</evidence>
<keyword evidence="5" id="KW-0560">Oxidoreductase</keyword>
<dbReference type="InterPro" id="IPR004136">
    <property type="entry name" value="NMO"/>
</dbReference>
<keyword evidence="4" id="KW-0288">FMN</keyword>
<evidence type="ECO:0000256" key="5">
    <source>
        <dbReference type="ARBA" id="ARBA00023002"/>
    </source>
</evidence>
<dbReference type="STRING" id="1464122.SAMN05421737_10383"/>
<keyword evidence="3" id="KW-0285">Flavoprotein</keyword>
<dbReference type="RefSeq" id="WP_090774948.1">
    <property type="nucleotide sequence ID" value="NZ_FMYM01000003.1"/>
</dbReference>
<dbReference type="EMBL" id="FMYM01000003">
    <property type="protein sequence ID" value="SDB90806.1"/>
    <property type="molecule type" value="Genomic_DNA"/>
</dbReference>